<keyword evidence="1" id="KW-1133">Transmembrane helix</keyword>
<dbReference type="Pfam" id="PF09972">
    <property type="entry name" value="DUF2207"/>
    <property type="match status" value="1"/>
</dbReference>
<feature type="transmembrane region" description="Helical" evidence="1">
    <location>
        <begin position="464"/>
        <end position="486"/>
    </location>
</feature>
<dbReference type="Proteomes" id="UP001478817">
    <property type="component" value="Unassembled WGS sequence"/>
</dbReference>
<sequence length="653" mass="70421">MAKRYGRPVRRALCPLLVLLAFLGGLLLLPGQALASDRSYQITQVDIDATVDADGTLHVVETRTFDFDGSFNGVYWDIPTGYNPNNGQEVEVSVTSAGESTTGSLDAFQLSDSDEDGTYSISDRGSIQRLKIYSAHRNEKAKFTIAYDATGIATRWQDTGELYWKFVSDGWDVESQNVTCTLHLPVPAGESVTAGQNVRAWGHGPLDGVVSFSGSDVVFTAPGVGTDEYAEMRVTFPQSWLSGLSQSSAGRLDSILSEEQQWADEANARRTRARILVWGTGALAAIAAVGTVVLALLKKRKYARDNEPDFKDKYFRDVPTSDHPAVLGALFNGGSVEGKELTATLMHLTDEGYISLEKVTTKKKGLFGDKVREDYRVTKLKGMPRSSGSARDKATHTVDSKTLSLLFKTISDDGEKLYFSHIESFAKKEPELYHSAYEKWEGAVTGKYAERFEDSGEKGNGRGWLVLAGVIDCILAFVVFVAYLIFEASVLAMIGLPLLLVAAAVAAFVTAASMKRINREGIETLAKLRALRSWLTDFTHLSEAVPSDVVLWNRLLVMAVVLDVADEVIEQLRATMPQVLDDPAFMPTYGWYYYRWRGGSSPAAVFTQSMQSAHHVSDAALAASSDSSGGGGGGGFSGGGGGGFGGGGGGGAF</sequence>
<accession>A0ABV1IHK7</accession>
<keyword evidence="1" id="KW-0812">Transmembrane</keyword>
<name>A0ABV1IHK7_9ACTN</name>
<evidence type="ECO:0000313" key="4">
    <source>
        <dbReference type="EMBL" id="MEQ2638382.1"/>
    </source>
</evidence>
<feature type="domain" description="Predicted membrane protein YciQ-like C-terminal" evidence="3">
    <location>
        <begin position="312"/>
        <end position="572"/>
    </location>
</feature>
<gene>
    <name evidence="4" type="ORF">AAAT05_08535</name>
</gene>
<comment type="caution">
    <text evidence="4">The sequence shown here is derived from an EMBL/GenBank/DDBJ whole genome shotgun (WGS) entry which is preliminary data.</text>
</comment>
<feature type="domain" description="DUF2207" evidence="2">
    <location>
        <begin position="42"/>
        <end position="236"/>
    </location>
</feature>
<evidence type="ECO:0000256" key="1">
    <source>
        <dbReference type="SAM" id="Phobius"/>
    </source>
</evidence>
<keyword evidence="1" id="KW-0472">Membrane</keyword>
<dbReference type="InterPro" id="IPR048389">
    <property type="entry name" value="YciQ-like_C"/>
</dbReference>
<proteinExistence type="predicted"/>
<feature type="transmembrane region" description="Helical" evidence="1">
    <location>
        <begin position="275"/>
        <end position="297"/>
    </location>
</feature>
<evidence type="ECO:0000259" key="2">
    <source>
        <dbReference type="Pfam" id="PF09972"/>
    </source>
</evidence>
<dbReference type="EMBL" id="JBBNGS010000018">
    <property type="protein sequence ID" value="MEQ2638382.1"/>
    <property type="molecule type" value="Genomic_DNA"/>
</dbReference>
<dbReference type="RefSeq" id="WP_349183081.1">
    <property type="nucleotide sequence ID" value="NZ_JBBNGS010000018.1"/>
</dbReference>
<feature type="transmembrane region" description="Helical" evidence="1">
    <location>
        <begin position="492"/>
        <end position="512"/>
    </location>
</feature>
<evidence type="ECO:0000259" key="3">
    <source>
        <dbReference type="Pfam" id="PF20990"/>
    </source>
</evidence>
<organism evidence="4 5">
    <name type="scientific">Paratractidigestivibacter faecalis</name>
    <dbReference type="NCBI Taxonomy" id="2292441"/>
    <lineage>
        <taxon>Bacteria</taxon>
        <taxon>Bacillati</taxon>
        <taxon>Actinomycetota</taxon>
        <taxon>Coriobacteriia</taxon>
        <taxon>Coriobacteriales</taxon>
        <taxon>Atopobiaceae</taxon>
        <taxon>Paratractidigestivibacter</taxon>
    </lineage>
</organism>
<dbReference type="InterPro" id="IPR018702">
    <property type="entry name" value="DUF2207"/>
</dbReference>
<keyword evidence="5" id="KW-1185">Reference proteome</keyword>
<protein>
    <submittedName>
        <fullName evidence="4">DUF2207 domain-containing protein</fullName>
    </submittedName>
</protein>
<dbReference type="Pfam" id="PF20990">
    <property type="entry name" value="DUF2207_C"/>
    <property type="match status" value="1"/>
</dbReference>
<reference evidence="4 5" key="1">
    <citation type="submission" date="2024-04" db="EMBL/GenBank/DDBJ databases">
        <title>Human intestinal bacterial collection.</title>
        <authorList>
            <person name="Pauvert C."/>
            <person name="Hitch T.C.A."/>
            <person name="Clavel T."/>
        </authorList>
    </citation>
    <scope>NUCLEOTIDE SEQUENCE [LARGE SCALE GENOMIC DNA]</scope>
    <source>
        <strain evidence="4 5">CLA-AA-H197</strain>
    </source>
</reference>
<evidence type="ECO:0000313" key="5">
    <source>
        <dbReference type="Proteomes" id="UP001478817"/>
    </source>
</evidence>